<dbReference type="Proteomes" id="UP000410492">
    <property type="component" value="Unassembled WGS sequence"/>
</dbReference>
<reference evidence="1 2" key="1">
    <citation type="submission" date="2019-01" db="EMBL/GenBank/DDBJ databases">
        <authorList>
            <person name="Sayadi A."/>
        </authorList>
    </citation>
    <scope>NUCLEOTIDE SEQUENCE [LARGE SCALE GENOMIC DNA]</scope>
</reference>
<dbReference type="EMBL" id="CAACVG010007233">
    <property type="protein sequence ID" value="VEN44353.1"/>
    <property type="molecule type" value="Genomic_DNA"/>
</dbReference>
<evidence type="ECO:0000313" key="1">
    <source>
        <dbReference type="EMBL" id="VEN44353.1"/>
    </source>
</evidence>
<accession>A0A653C9H6</accession>
<dbReference type="OrthoDB" id="10405644at2759"/>
<organism evidence="1 2">
    <name type="scientific">Callosobruchus maculatus</name>
    <name type="common">Southern cowpea weevil</name>
    <name type="synonym">Pulse bruchid</name>
    <dbReference type="NCBI Taxonomy" id="64391"/>
    <lineage>
        <taxon>Eukaryota</taxon>
        <taxon>Metazoa</taxon>
        <taxon>Ecdysozoa</taxon>
        <taxon>Arthropoda</taxon>
        <taxon>Hexapoda</taxon>
        <taxon>Insecta</taxon>
        <taxon>Pterygota</taxon>
        <taxon>Neoptera</taxon>
        <taxon>Endopterygota</taxon>
        <taxon>Coleoptera</taxon>
        <taxon>Polyphaga</taxon>
        <taxon>Cucujiformia</taxon>
        <taxon>Chrysomeloidea</taxon>
        <taxon>Chrysomelidae</taxon>
        <taxon>Bruchinae</taxon>
        <taxon>Bruchini</taxon>
        <taxon>Callosobruchus</taxon>
    </lineage>
</organism>
<protein>
    <submittedName>
        <fullName evidence="1">Uncharacterized protein</fullName>
    </submittedName>
</protein>
<gene>
    <name evidence="1" type="ORF">CALMAC_LOCUS7180</name>
</gene>
<name>A0A653C9H6_CALMS</name>
<dbReference type="AlphaFoldDB" id="A0A653C9H6"/>
<sequence>MVLCYSVFQRHPSEVSEMCRKRWKPVFLCVVLIFKFTESTPIGHNQIIDFRDDWNYKTDPGDVPLLKEGMGKFLTAFYHYSEEHSCIGTL</sequence>
<evidence type="ECO:0000313" key="2">
    <source>
        <dbReference type="Proteomes" id="UP000410492"/>
    </source>
</evidence>
<proteinExistence type="predicted"/>
<keyword evidence="2" id="KW-1185">Reference proteome</keyword>